<evidence type="ECO:0000256" key="1">
    <source>
        <dbReference type="SAM" id="MobiDB-lite"/>
    </source>
</evidence>
<dbReference type="EMBL" id="CP032819">
    <property type="protein sequence ID" value="AZS29374.1"/>
    <property type="molecule type" value="Genomic_DNA"/>
</dbReference>
<dbReference type="Proteomes" id="UP000270673">
    <property type="component" value="Chromosome"/>
</dbReference>
<dbReference type="AlphaFoldDB" id="A0A3Q9IN16"/>
<feature type="region of interest" description="Disordered" evidence="1">
    <location>
        <begin position="1"/>
        <end position="59"/>
    </location>
</feature>
<keyword evidence="3" id="KW-1185">Reference proteome</keyword>
<evidence type="ECO:0000313" key="3">
    <source>
        <dbReference type="Proteomes" id="UP000270673"/>
    </source>
</evidence>
<proteinExistence type="predicted"/>
<dbReference type="RefSeq" id="WP_106480119.1">
    <property type="nucleotide sequence ID" value="NZ_CP032819.1"/>
</dbReference>
<organism evidence="2 3">
    <name type="scientific">Butyricimonas faecalis</name>
    <dbReference type="NCBI Taxonomy" id="2093856"/>
    <lineage>
        <taxon>Bacteria</taxon>
        <taxon>Pseudomonadati</taxon>
        <taxon>Bacteroidota</taxon>
        <taxon>Bacteroidia</taxon>
        <taxon>Bacteroidales</taxon>
        <taxon>Odoribacteraceae</taxon>
        <taxon>Butyricimonas</taxon>
    </lineage>
</organism>
<sequence length="244" mass="27463">MSKKKKKKKKKMTSPFRQPSTTRSGGITTYYRKGKECQCASKRPAGSTEARDRRHANRSARQQLLTNVFKFVDRLVKTLLRKLAEANSWVPFAKDTSMSAPNLCHKVNASACGEHGVENFRAFMFSVGWLAVPLYTRVCRDGWTFTLEWRRHGILDEARDGDTLIMGYFYDCLPDAPRVLYLPAVTRGDGTATFTLPDPAGPGGEPLSPETVVHIYPYFKCPDVEEYTRSIYLRVAPGAEEVLG</sequence>
<dbReference type="KEGG" id="buy:D8S85_07220"/>
<feature type="compositionally biased region" description="Polar residues" evidence="1">
    <location>
        <begin position="15"/>
        <end position="27"/>
    </location>
</feature>
<reference evidence="2 3" key="1">
    <citation type="submission" date="2018-10" db="EMBL/GenBank/DDBJ databases">
        <title>Butyricimonas faecalis sp. nov., isolated from human faeces and emended description of the genus Butyricimonas.</title>
        <authorList>
            <person name="Le Roy T."/>
            <person name="Van der Smissen P."/>
            <person name="Paquot A."/>
            <person name="Delzenne N."/>
            <person name="Muccioli G."/>
            <person name="Collet J.-F."/>
            <person name="Cani P.D."/>
        </authorList>
    </citation>
    <scope>NUCLEOTIDE SEQUENCE [LARGE SCALE GENOMIC DNA]</scope>
    <source>
        <strain evidence="2 3">H184</strain>
    </source>
</reference>
<gene>
    <name evidence="2" type="ORF">D8S85_07220</name>
</gene>
<feature type="compositionally biased region" description="Basic residues" evidence="1">
    <location>
        <begin position="1"/>
        <end position="12"/>
    </location>
</feature>
<evidence type="ECO:0000313" key="2">
    <source>
        <dbReference type="EMBL" id="AZS29374.1"/>
    </source>
</evidence>
<protein>
    <submittedName>
        <fullName evidence="2">Uncharacterized protein</fullName>
    </submittedName>
</protein>
<dbReference type="OrthoDB" id="1098523at2"/>
<name>A0A3Q9IN16_9BACT</name>
<accession>A0A3Q9IN16</accession>